<feature type="domain" description="Peptidase M16 C-terminal" evidence="6">
    <location>
        <begin position="674"/>
        <end position="854"/>
    </location>
</feature>
<dbReference type="AlphaFoldDB" id="A0A5B9W450"/>
<dbReference type="InterPro" id="IPR007863">
    <property type="entry name" value="Peptidase_M16_C"/>
</dbReference>
<feature type="chain" id="PRO_5022659061" evidence="4">
    <location>
        <begin position="25"/>
        <end position="926"/>
    </location>
</feature>
<dbReference type="EC" id="3.4.24.55" evidence="7"/>
<gene>
    <name evidence="7" type="primary">ptrA_3</name>
    <name evidence="7" type="ORF">OJF2_34200</name>
</gene>
<dbReference type="PANTHER" id="PTHR11851:SF49">
    <property type="entry name" value="MITOCHONDRIAL-PROCESSING PEPTIDASE SUBUNIT ALPHA"/>
    <property type="match status" value="1"/>
</dbReference>
<dbReference type="InterPro" id="IPR011765">
    <property type="entry name" value="Pept_M16_N"/>
</dbReference>
<evidence type="ECO:0000313" key="8">
    <source>
        <dbReference type="Proteomes" id="UP000324233"/>
    </source>
</evidence>
<dbReference type="GO" id="GO:0004222">
    <property type="term" value="F:metalloendopeptidase activity"/>
    <property type="evidence" value="ECO:0007669"/>
    <property type="project" value="UniProtKB-EC"/>
</dbReference>
<dbReference type="InterPro" id="IPR001431">
    <property type="entry name" value="Pept_M16_Zn_BS"/>
</dbReference>
<evidence type="ECO:0000256" key="3">
    <source>
        <dbReference type="RuleBase" id="RU004447"/>
    </source>
</evidence>
<dbReference type="EMBL" id="CP042997">
    <property type="protein sequence ID" value="QEH34875.1"/>
    <property type="molecule type" value="Genomic_DNA"/>
</dbReference>
<dbReference type="RefSeq" id="WP_148594743.1">
    <property type="nucleotide sequence ID" value="NZ_CP042997.1"/>
</dbReference>
<dbReference type="SUPFAM" id="SSF63411">
    <property type="entry name" value="LuxS/MPP-like metallohydrolase"/>
    <property type="match status" value="4"/>
</dbReference>
<reference evidence="7 8" key="1">
    <citation type="submission" date="2019-08" db="EMBL/GenBank/DDBJ databases">
        <title>Deep-cultivation of Planctomycetes and their phenomic and genomic characterization uncovers novel biology.</title>
        <authorList>
            <person name="Wiegand S."/>
            <person name="Jogler M."/>
            <person name="Boedeker C."/>
            <person name="Pinto D."/>
            <person name="Vollmers J."/>
            <person name="Rivas-Marin E."/>
            <person name="Kohn T."/>
            <person name="Peeters S.H."/>
            <person name="Heuer A."/>
            <person name="Rast P."/>
            <person name="Oberbeckmann S."/>
            <person name="Bunk B."/>
            <person name="Jeske O."/>
            <person name="Meyerdierks A."/>
            <person name="Storesund J.E."/>
            <person name="Kallscheuer N."/>
            <person name="Luecker S."/>
            <person name="Lage O.M."/>
            <person name="Pohl T."/>
            <person name="Merkel B.J."/>
            <person name="Hornburger P."/>
            <person name="Mueller R.-W."/>
            <person name="Bruemmer F."/>
            <person name="Labrenz M."/>
            <person name="Spormann A.M."/>
            <person name="Op den Camp H."/>
            <person name="Overmann J."/>
            <person name="Amann R."/>
            <person name="Jetten M.S.M."/>
            <person name="Mascher T."/>
            <person name="Medema M.H."/>
            <person name="Devos D.P."/>
            <person name="Kaster A.-K."/>
            <person name="Ovreas L."/>
            <person name="Rohde M."/>
            <person name="Galperin M.Y."/>
            <person name="Jogler C."/>
        </authorList>
    </citation>
    <scope>NUCLEOTIDE SEQUENCE [LARGE SCALE GENOMIC DNA]</scope>
    <source>
        <strain evidence="7 8">OJF2</strain>
    </source>
</reference>
<keyword evidence="8" id="KW-1185">Reference proteome</keyword>
<dbReference type="Pfam" id="PF00675">
    <property type="entry name" value="Peptidase_M16"/>
    <property type="match status" value="1"/>
</dbReference>
<evidence type="ECO:0000313" key="7">
    <source>
        <dbReference type="EMBL" id="QEH34875.1"/>
    </source>
</evidence>
<organism evidence="7 8">
    <name type="scientific">Aquisphaera giovannonii</name>
    <dbReference type="NCBI Taxonomy" id="406548"/>
    <lineage>
        <taxon>Bacteria</taxon>
        <taxon>Pseudomonadati</taxon>
        <taxon>Planctomycetota</taxon>
        <taxon>Planctomycetia</taxon>
        <taxon>Isosphaerales</taxon>
        <taxon>Isosphaeraceae</taxon>
        <taxon>Aquisphaera</taxon>
    </lineage>
</organism>
<feature type="signal peptide" evidence="4">
    <location>
        <begin position="1"/>
        <end position="24"/>
    </location>
</feature>
<evidence type="ECO:0000256" key="1">
    <source>
        <dbReference type="ARBA" id="ARBA00001947"/>
    </source>
</evidence>
<feature type="domain" description="Peptidase M16 N-terminal" evidence="5">
    <location>
        <begin position="57"/>
        <end position="202"/>
    </location>
</feature>
<dbReference type="OrthoDB" id="9811314at2"/>
<accession>A0A5B9W450</accession>
<dbReference type="InterPro" id="IPR050361">
    <property type="entry name" value="MPP/UQCRC_Complex"/>
</dbReference>
<feature type="domain" description="Peptidase M16 C-terminal" evidence="6">
    <location>
        <begin position="211"/>
        <end position="388"/>
    </location>
</feature>
<dbReference type="GO" id="GO:0046872">
    <property type="term" value="F:metal ion binding"/>
    <property type="evidence" value="ECO:0007669"/>
    <property type="project" value="InterPro"/>
</dbReference>
<keyword evidence="4" id="KW-0732">Signal</keyword>
<dbReference type="PROSITE" id="PS00143">
    <property type="entry name" value="INSULINASE"/>
    <property type="match status" value="1"/>
</dbReference>
<proteinExistence type="inferred from homology"/>
<name>A0A5B9W450_9BACT</name>
<dbReference type="InterPro" id="IPR011249">
    <property type="entry name" value="Metalloenz_LuxS/M16"/>
</dbReference>
<dbReference type="KEGG" id="agv:OJF2_34200"/>
<comment type="similarity">
    <text evidence="2 3">Belongs to the peptidase M16 family.</text>
</comment>
<evidence type="ECO:0000256" key="4">
    <source>
        <dbReference type="SAM" id="SignalP"/>
    </source>
</evidence>
<evidence type="ECO:0000259" key="5">
    <source>
        <dbReference type="Pfam" id="PF00675"/>
    </source>
</evidence>
<evidence type="ECO:0000256" key="2">
    <source>
        <dbReference type="ARBA" id="ARBA00007261"/>
    </source>
</evidence>
<comment type="cofactor">
    <cofactor evidence="1">
        <name>Zn(2+)</name>
        <dbReference type="ChEBI" id="CHEBI:29105"/>
    </cofactor>
</comment>
<dbReference type="Pfam" id="PF05193">
    <property type="entry name" value="Peptidase_M16_C"/>
    <property type="match status" value="2"/>
</dbReference>
<dbReference type="PANTHER" id="PTHR11851">
    <property type="entry name" value="METALLOPROTEASE"/>
    <property type="match status" value="1"/>
</dbReference>
<keyword evidence="7" id="KW-0645">Protease</keyword>
<keyword evidence="7" id="KW-0378">Hydrolase</keyword>
<dbReference type="Gene3D" id="3.30.830.10">
    <property type="entry name" value="Metalloenzyme, LuxS/M16 peptidase-like"/>
    <property type="match status" value="4"/>
</dbReference>
<sequence precursor="true">MQQVSRLRLAIPALGLAALGIALAGPLAAARGDSAPPKKITSVEGITEYQLANGMKVLLFPDPSRPKVTVNLTVFVGSRHEGYGETGMAHLLEHMVFKGTPDHPDIPGAMKERGADFNGTTSDDRTNYFETLSATDDNLEFAIKLEADRMVNSRIRGEDLATEFSVVRNEFERGENSPENILSQRMASVAFEWHNYGKSTIGNRTDIERVPVDSLRAFYRKFYQPDNAMVVVAGKFDESKALELVNKYFGSLPKPDRKLPATYTEEPPQDGERVVTLRRVGDVGLVGLLYHVPSGPHPEFPAVQVLSQILGDEPSGRLYKALVATKMASSIQAGSYGRHDPTVIEMGAEVNTKDLGTLEKVRDVMYKVIDEVIKSGVTQEEVDRARQSYLKNHELAASDPNRIAIALSNWASQGDWRLYFLNRDRVEKVTPAQVQEAAAKYLTPSNRTVGFFIPSAKPERTPVPATPDLAKMVEGYKGREVKSLGESFDVAPMAIEARVQRPQPIEGVKVALLPKKTRGDVVHVTLNLRYGTAESLKGKTDAASFLPGLMLRGTKSLSRQQIQDLLDKNFARLGGGGGRMGGGGGAGVLSYSIQTKRANLPAVLDILRQVLREPTLPEAEFEVMKNERLAALEQSRTEPTRLGINHLQRLLAVYPKDDVRYTPTVEEEIQRLKSVTIDQVREVYQSFLGASHGELAIVGDFDPSEALSTLGKALEGWKSPQPYARIERPFQPDIKPERETIETPDKANATYFAGLMMKLQDTDPDYPAMAIGNSVLGGGALSSRIADRLRQKGGLSYSAGSSFNASPLDPRGSLMVMAIYNPANRGKVVAGVDEEVARILKDGVTQAEVKRAIDGYLKQQEIQRTNDTALAGTLAENLYLGRTFQFQADLEAKVKALSVDDVNSALRKYVDPSKLSVVTAGDFKKP</sequence>
<dbReference type="GO" id="GO:0006508">
    <property type="term" value="P:proteolysis"/>
    <property type="evidence" value="ECO:0007669"/>
    <property type="project" value="UniProtKB-KW"/>
</dbReference>
<dbReference type="Proteomes" id="UP000324233">
    <property type="component" value="Chromosome"/>
</dbReference>
<evidence type="ECO:0000259" key="6">
    <source>
        <dbReference type="Pfam" id="PF05193"/>
    </source>
</evidence>
<protein>
    <submittedName>
        <fullName evidence="7">Protease 3</fullName>
        <ecNumber evidence="7">3.4.24.55</ecNumber>
    </submittedName>
</protein>